<name>A0ABQ6CVU3_9HYPH</name>
<dbReference type="Gene3D" id="3.30.565.10">
    <property type="entry name" value="Histidine kinase-like ATPase, C-terminal domain"/>
    <property type="match status" value="1"/>
</dbReference>
<dbReference type="SUPFAM" id="SSF47384">
    <property type="entry name" value="Homodimeric domain of signal transducing histidine kinase"/>
    <property type="match status" value="1"/>
</dbReference>
<feature type="transmembrane region" description="Helical" evidence="11">
    <location>
        <begin position="6"/>
        <end position="33"/>
    </location>
</feature>
<dbReference type="PROSITE" id="PS50885">
    <property type="entry name" value="HAMP"/>
    <property type="match status" value="1"/>
</dbReference>
<keyword evidence="4" id="KW-0597">Phosphoprotein</keyword>
<dbReference type="InterPro" id="IPR003660">
    <property type="entry name" value="HAMP_dom"/>
</dbReference>
<keyword evidence="6 11" id="KW-0812">Transmembrane</keyword>
<reference evidence="15" key="1">
    <citation type="journal article" date="2019" name="Int. J. Syst. Evol. Microbiol.">
        <title>The Global Catalogue of Microorganisms (GCM) 10K type strain sequencing project: providing services to taxonomists for standard genome sequencing and annotation.</title>
        <authorList>
            <consortium name="The Broad Institute Genomics Platform"/>
            <consortium name="The Broad Institute Genome Sequencing Center for Infectious Disease"/>
            <person name="Wu L."/>
            <person name="Ma J."/>
        </authorList>
    </citation>
    <scope>NUCLEOTIDE SEQUENCE [LARGE SCALE GENOMIC DNA]</scope>
    <source>
        <strain evidence="15">NBRC 101365</strain>
    </source>
</reference>
<dbReference type="Proteomes" id="UP001156882">
    <property type="component" value="Unassembled WGS sequence"/>
</dbReference>
<comment type="catalytic activity">
    <reaction evidence="1">
        <text>ATP + protein L-histidine = ADP + protein N-phospho-L-histidine.</text>
        <dbReference type="EC" id="2.7.13.3"/>
    </reaction>
</comment>
<dbReference type="PANTHER" id="PTHR45436:SF5">
    <property type="entry name" value="SENSOR HISTIDINE KINASE TRCS"/>
    <property type="match status" value="1"/>
</dbReference>
<keyword evidence="10 11" id="KW-0472">Membrane</keyword>
<evidence type="ECO:0000256" key="4">
    <source>
        <dbReference type="ARBA" id="ARBA00022553"/>
    </source>
</evidence>
<evidence type="ECO:0000259" key="13">
    <source>
        <dbReference type="PROSITE" id="PS50885"/>
    </source>
</evidence>
<accession>A0ABQ6CVU3</accession>
<feature type="domain" description="HAMP" evidence="13">
    <location>
        <begin position="196"/>
        <end position="247"/>
    </location>
</feature>
<evidence type="ECO:0000256" key="3">
    <source>
        <dbReference type="ARBA" id="ARBA00012438"/>
    </source>
</evidence>
<dbReference type="EMBL" id="BSPC01000066">
    <property type="protein sequence ID" value="GLS22829.1"/>
    <property type="molecule type" value="Genomic_DNA"/>
</dbReference>
<dbReference type="PRINTS" id="PR00344">
    <property type="entry name" value="BCTRLSENSOR"/>
</dbReference>
<keyword evidence="8 11" id="KW-1133">Transmembrane helix</keyword>
<dbReference type="InterPro" id="IPR005467">
    <property type="entry name" value="His_kinase_dom"/>
</dbReference>
<dbReference type="InterPro" id="IPR003594">
    <property type="entry name" value="HATPase_dom"/>
</dbReference>
<dbReference type="InterPro" id="IPR036890">
    <property type="entry name" value="HATPase_C_sf"/>
</dbReference>
<dbReference type="InterPro" id="IPR004358">
    <property type="entry name" value="Sig_transdc_His_kin-like_C"/>
</dbReference>
<evidence type="ECO:0000256" key="9">
    <source>
        <dbReference type="ARBA" id="ARBA00023012"/>
    </source>
</evidence>
<dbReference type="RefSeq" id="WP_284315782.1">
    <property type="nucleotide sequence ID" value="NZ_BSPC01000066.1"/>
</dbReference>
<proteinExistence type="predicted"/>
<dbReference type="InterPro" id="IPR036097">
    <property type="entry name" value="HisK_dim/P_sf"/>
</dbReference>
<comment type="caution">
    <text evidence="14">The sequence shown here is derived from an EMBL/GenBank/DDBJ whole genome shotgun (WGS) entry which is preliminary data.</text>
</comment>
<dbReference type="Pfam" id="PF02518">
    <property type="entry name" value="HATPase_c"/>
    <property type="match status" value="1"/>
</dbReference>
<protein>
    <recommendedName>
        <fullName evidence="3">histidine kinase</fullName>
        <ecNumber evidence="3">2.7.13.3</ecNumber>
    </recommendedName>
</protein>
<evidence type="ECO:0000259" key="12">
    <source>
        <dbReference type="PROSITE" id="PS50109"/>
    </source>
</evidence>
<feature type="transmembrane region" description="Helical" evidence="11">
    <location>
        <begin position="174"/>
        <end position="197"/>
    </location>
</feature>
<dbReference type="SUPFAM" id="SSF55874">
    <property type="entry name" value="ATPase domain of HSP90 chaperone/DNA topoisomerase II/histidine kinase"/>
    <property type="match status" value="1"/>
</dbReference>
<evidence type="ECO:0000256" key="6">
    <source>
        <dbReference type="ARBA" id="ARBA00022692"/>
    </source>
</evidence>
<gene>
    <name evidence="14" type="ORF">GCM10007874_58490</name>
</gene>
<dbReference type="Gene3D" id="1.10.287.130">
    <property type="match status" value="1"/>
</dbReference>
<keyword evidence="15" id="KW-1185">Reference proteome</keyword>
<comment type="subcellular location">
    <subcellularLocation>
        <location evidence="2">Membrane</location>
    </subcellularLocation>
</comment>
<feature type="domain" description="Histidine kinase" evidence="12">
    <location>
        <begin position="255"/>
        <end position="460"/>
    </location>
</feature>
<evidence type="ECO:0000256" key="5">
    <source>
        <dbReference type="ARBA" id="ARBA00022679"/>
    </source>
</evidence>
<evidence type="ECO:0000256" key="10">
    <source>
        <dbReference type="ARBA" id="ARBA00023136"/>
    </source>
</evidence>
<keyword evidence="9" id="KW-0902">Two-component regulatory system</keyword>
<dbReference type="PROSITE" id="PS50109">
    <property type="entry name" value="HIS_KIN"/>
    <property type="match status" value="1"/>
</dbReference>
<keyword evidence="5" id="KW-0808">Transferase</keyword>
<evidence type="ECO:0000256" key="11">
    <source>
        <dbReference type="SAM" id="Phobius"/>
    </source>
</evidence>
<evidence type="ECO:0000256" key="1">
    <source>
        <dbReference type="ARBA" id="ARBA00000085"/>
    </source>
</evidence>
<dbReference type="InterPro" id="IPR050428">
    <property type="entry name" value="TCS_sensor_his_kinase"/>
</dbReference>
<evidence type="ECO:0000313" key="15">
    <source>
        <dbReference type="Proteomes" id="UP001156882"/>
    </source>
</evidence>
<dbReference type="SMART" id="SM00387">
    <property type="entry name" value="HATPase_c"/>
    <property type="match status" value="1"/>
</dbReference>
<organism evidence="14 15">
    <name type="scientific">Labrys miyagiensis</name>
    <dbReference type="NCBI Taxonomy" id="346912"/>
    <lineage>
        <taxon>Bacteria</taxon>
        <taxon>Pseudomonadati</taxon>
        <taxon>Pseudomonadota</taxon>
        <taxon>Alphaproteobacteria</taxon>
        <taxon>Hyphomicrobiales</taxon>
        <taxon>Xanthobacteraceae</taxon>
        <taxon>Labrys</taxon>
    </lineage>
</organism>
<evidence type="ECO:0000256" key="8">
    <source>
        <dbReference type="ARBA" id="ARBA00022989"/>
    </source>
</evidence>
<evidence type="ECO:0000256" key="7">
    <source>
        <dbReference type="ARBA" id="ARBA00022777"/>
    </source>
</evidence>
<evidence type="ECO:0000313" key="14">
    <source>
        <dbReference type="EMBL" id="GLS22829.1"/>
    </source>
</evidence>
<keyword evidence="7" id="KW-0418">Kinase</keyword>
<evidence type="ECO:0000256" key="2">
    <source>
        <dbReference type="ARBA" id="ARBA00004370"/>
    </source>
</evidence>
<dbReference type="PANTHER" id="PTHR45436">
    <property type="entry name" value="SENSOR HISTIDINE KINASE YKOH"/>
    <property type="match status" value="1"/>
</dbReference>
<dbReference type="EC" id="2.7.13.3" evidence="3"/>
<sequence>MTTRSLAFRLFVSAAAWIMVILLITGVVLVSIYRQAAEKSFDGQLQFYLRTLVADIADLDVGDRTAPSNFNDPRFEQPLSGWYWQITRTDKPESNGSKSLFEAVLPSLEDLKVPAHPEGFYQGYMNGPDDKGTGTGQRLRALERVIYLGDDGTYRVTVAGPADEIDNDIAYFEYALFLTFVALAVGLLAATFVQVRFGLRPLNRISRVLAEMRAGRATKLPPNLPDEIVPLAREIDALVDANRQVVERARTHVGNLAHALKTPLSVIANEADSSPDNPLAEQVERQVVVMRMQIDHHLKRARIAAAVSVVGTVTEIAPVVDGLVRAMEKIYAVKRLKITTQIDPSLRFRGEKQDIEEMTGNLIDNACKWAIAEVAIRAEPIQIDGAVFARITIDDDGPGLSPEKRAEAVQRGKRLDETKPGTGLGLAIVEDLVSLYGGRFALEEAPIGGLRAVLDVPALQGVGAGVS</sequence>